<dbReference type="GO" id="GO:0004674">
    <property type="term" value="F:protein serine/threonine kinase activity"/>
    <property type="evidence" value="ECO:0007669"/>
    <property type="project" value="UniProtKB-KW"/>
</dbReference>
<dbReference type="GO" id="GO:0000245">
    <property type="term" value="P:spliceosomal complex assembly"/>
    <property type="evidence" value="ECO:0007669"/>
    <property type="project" value="TreeGrafter"/>
</dbReference>
<feature type="compositionally biased region" description="Basic residues" evidence="10">
    <location>
        <begin position="313"/>
        <end position="327"/>
    </location>
</feature>
<feature type="domain" description="Protein kinase" evidence="11">
    <location>
        <begin position="119"/>
        <end position="507"/>
    </location>
</feature>
<organism evidence="12 13">
    <name type="scientific">Euplotes crassus</name>
    <dbReference type="NCBI Taxonomy" id="5936"/>
    <lineage>
        <taxon>Eukaryota</taxon>
        <taxon>Sar</taxon>
        <taxon>Alveolata</taxon>
        <taxon>Ciliophora</taxon>
        <taxon>Intramacronucleata</taxon>
        <taxon>Spirotrichea</taxon>
        <taxon>Hypotrichia</taxon>
        <taxon>Euplotida</taxon>
        <taxon>Euplotidae</taxon>
        <taxon>Moneuplotes</taxon>
    </lineage>
</organism>
<dbReference type="SUPFAM" id="SSF56112">
    <property type="entry name" value="Protein kinase-like (PK-like)"/>
    <property type="match status" value="1"/>
</dbReference>
<dbReference type="InterPro" id="IPR000719">
    <property type="entry name" value="Prot_kinase_dom"/>
</dbReference>
<evidence type="ECO:0000313" key="13">
    <source>
        <dbReference type="Proteomes" id="UP001295684"/>
    </source>
</evidence>
<dbReference type="Proteomes" id="UP001295684">
    <property type="component" value="Unassembled WGS sequence"/>
</dbReference>
<dbReference type="GO" id="GO:0050684">
    <property type="term" value="P:regulation of mRNA processing"/>
    <property type="evidence" value="ECO:0007669"/>
    <property type="project" value="TreeGrafter"/>
</dbReference>
<evidence type="ECO:0000256" key="9">
    <source>
        <dbReference type="PROSITE-ProRule" id="PRU10141"/>
    </source>
</evidence>
<proteinExistence type="predicted"/>
<keyword evidence="13" id="KW-1185">Reference proteome</keyword>
<accession>A0AAD1U438</accession>
<feature type="region of interest" description="Disordered" evidence="10">
    <location>
        <begin position="310"/>
        <end position="337"/>
    </location>
</feature>
<dbReference type="InterPro" id="IPR017441">
    <property type="entry name" value="Protein_kinase_ATP_BS"/>
</dbReference>
<dbReference type="PROSITE" id="PS50011">
    <property type="entry name" value="PROTEIN_KINASE_DOM"/>
    <property type="match status" value="1"/>
</dbReference>
<dbReference type="EC" id="2.7.11.1" evidence="1"/>
<evidence type="ECO:0000256" key="10">
    <source>
        <dbReference type="SAM" id="MobiDB-lite"/>
    </source>
</evidence>
<sequence>MEKEEKKQTLKVYNDLKCQKITSFSTIAGDEAEEKKEMVKMNTPHNFKKSKGGQGRPSQSAPKTKEIDEFRLKQIKLTDSFWDVYNSSVSSGSDNESLPDYKDGGYHPVHVGETFNKRYRVLKKLGFGAFSTVWFCHDMAHNKFVAIKIQKSGESYYSAAEDEIEILDVIADKIQTEEWKESIQEYDLPNNINSAQCLHMMDNFTFEGPHGKHIGMVFEVMGYNLLKVMKLYDWEGIPLPIARKIARQTLIGLDYLHRLCNVIHTDIKPENAILSPTEKQLTDHLDSVPEHFKSSIKGPIQSSMFFSKEQNKINKRKKKKNKKKASTKKNEENKEDDEKILDEDVQVKLCDFGNGCWIDHHFTSTIQTRQYRSPEVILGGEYDETCDLWSYACMVFELITGDYLFDPKTGEDYGKEEDHIAFIIELIGHPDLKWLKECKRYRKYFTTRGKMKRIFKHKIWKLEQVFKEKYCFKDEEAEQLADFLMQALQWKNEDRCSAQEMLKHPWLSMPSDYDYQIERSDEEEDKNSGDDEEEDDNDSWATYSSNEESDGEGEGEGDGEGDDDNDDSGSSYDLC</sequence>
<dbReference type="AlphaFoldDB" id="A0AAD1U438"/>
<comment type="catalytic activity">
    <reaction evidence="7">
        <text>L-threonyl-[protein] + ATP = O-phospho-L-threonyl-[protein] + ADP + H(+)</text>
        <dbReference type="Rhea" id="RHEA:46608"/>
        <dbReference type="Rhea" id="RHEA-COMP:11060"/>
        <dbReference type="Rhea" id="RHEA-COMP:11605"/>
        <dbReference type="ChEBI" id="CHEBI:15378"/>
        <dbReference type="ChEBI" id="CHEBI:30013"/>
        <dbReference type="ChEBI" id="CHEBI:30616"/>
        <dbReference type="ChEBI" id="CHEBI:61977"/>
        <dbReference type="ChEBI" id="CHEBI:456216"/>
        <dbReference type="EC" id="2.7.11.1"/>
    </reaction>
</comment>
<dbReference type="GO" id="GO:0005524">
    <property type="term" value="F:ATP binding"/>
    <property type="evidence" value="ECO:0007669"/>
    <property type="project" value="UniProtKB-UniRule"/>
</dbReference>
<dbReference type="InterPro" id="IPR051334">
    <property type="entry name" value="SRPK"/>
</dbReference>
<keyword evidence="5" id="KW-0418">Kinase</keyword>
<dbReference type="Gene3D" id="1.10.510.10">
    <property type="entry name" value="Transferase(Phosphotransferase) domain 1"/>
    <property type="match status" value="1"/>
</dbReference>
<evidence type="ECO:0000256" key="8">
    <source>
        <dbReference type="ARBA" id="ARBA00048679"/>
    </source>
</evidence>
<reference evidence="12" key="1">
    <citation type="submission" date="2023-07" db="EMBL/GenBank/DDBJ databases">
        <authorList>
            <consortium name="AG Swart"/>
            <person name="Singh M."/>
            <person name="Singh A."/>
            <person name="Seah K."/>
            <person name="Emmerich C."/>
        </authorList>
    </citation>
    <scope>NUCLEOTIDE SEQUENCE</scope>
    <source>
        <strain evidence="12">DP1</strain>
    </source>
</reference>
<feature type="compositionally biased region" description="Acidic residues" evidence="10">
    <location>
        <begin position="520"/>
        <end position="538"/>
    </location>
</feature>
<dbReference type="Pfam" id="PF00069">
    <property type="entry name" value="Pkinase"/>
    <property type="match status" value="2"/>
</dbReference>
<dbReference type="Gene3D" id="3.30.200.20">
    <property type="entry name" value="Phosphorylase Kinase, domain 1"/>
    <property type="match status" value="1"/>
</dbReference>
<keyword evidence="6 9" id="KW-0067">ATP-binding</keyword>
<feature type="region of interest" description="Disordered" evidence="10">
    <location>
        <begin position="518"/>
        <end position="575"/>
    </location>
</feature>
<feature type="compositionally biased region" description="Acidic residues" evidence="10">
    <location>
        <begin position="547"/>
        <end position="567"/>
    </location>
</feature>
<feature type="binding site" evidence="9">
    <location>
        <position position="148"/>
    </location>
    <ligand>
        <name>ATP</name>
        <dbReference type="ChEBI" id="CHEBI:30616"/>
    </ligand>
</feature>
<keyword evidence="3" id="KW-0808">Transferase</keyword>
<evidence type="ECO:0000256" key="5">
    <source>
        <dbReference type="ARBA" id="ARBA00022777"/>
    </source>
</evidence>
<comment type="caution">
    <text evidence="12">The sequence shown here is derived from an EMBL/GenBank/DDBJ whole genome shotgun (WGS) entry which is preliminary data.</text>
</comment>
<evidence type="ECO:0000256" key="7">
    <source>
        <dbReference type="ARBA" id="ARBA00047899"/>
    </source>
</evidence>
<comment type="catalytic activity">
    <reaction evidence="8">
        <text>L-seryl-[protein] + ATP = O-phospho-L-seryl-[protein] + ADP + H(+)</text>
        <dbReference type="Rhea" id="RHEA:17989"/>
        <dbReference type="Rhea" id="RHEA-COMP:9863"/>
        <dbReference type="Rhea" id="RHEA-COMP:11604"/>
        <dbReference type="ChEBI" id="CHEBI:15378"/>
        <dbReference type="ChEBI" id="CHEBI:29999"/>
        <dbReference type="ChEBI" id="CHEBI:30616"/>
        <dbReference type="ChEBI" id="CHEBI:83421"/>
        <dbReference type="ChEBI" id="CHEBI:456216"/>
        <dbReference type="EC" id="2.7.11.1"/>
    </reaction>
</comment>
<dbReference type="EMBL" id="CAMPGE010002737">
    <property type="protein sequence ID" value="CAI2361548.1"/>
    <property type="molecule type" value="Genomic_DNA"/>
</dbReference>
<name>A0AAD1U438_EUPCR</name>
<dbReference type="SMART" id="SM00220">
    <property type="entry name" value="S_TKc"/>
    <property type="match status" value="1"/>
</dbReference>
<evidence type="ECO:0000256" key="4">
    <source>
        <dbReference type="ARBA" id="ARBA00022741"/>
    </source>
</evidence>
<dbReference type="PANTHER" id="PTHR47634:SF9">
    <property type="entry name" value="PROTEIN KINASE DOMAIN-CONTAINING PROTEIN-RELATED"/>
    <property type="match status" value="1"/>
</dbReference>
<feature type="region of interest" description="Disordered" evidence="10">
    <location>
        <begin position="40"/>
        <end position="65"/>
    </location>
</feature>
<evidence type="ECO:0000313" key="12">
    <source>
        <dbReference type="EMBL" id="CAI2361548.1"/>
    </source>
</evidence>
<gene>
    <name evidence="12" type="ORF">ECRASSUSDP1_LOCUS2859</name>
</gene>
<evidence type="ECO:0000259" key="11">
    <source>
        <dbReference type="PROSITE" id="PS50011"/>
    </source>
</evidence>
<evidence type="ECO:0000256" key="3">
    <source>
        <dbReference type="ARBA" id="ARBA00022679"/>
    </source>
</evidence>
<dbReference type="InterPro" id="IPR011009">
    <property type="entry name" value="Kinase-like_dom_sf"/>
</dbReference>
<dbReference type="PROSITE" id="PS00107">
    <property type="entry name" value="PROTEIN_KINASE_ATP"/>
    <property type="match status" value="1"/>
</dbReference>
<evidence type="ECO:0000256" key="2">
    <source>
        <dbReference type="ARBA" id="ARBA00022527"/>
    </source>
</evidence>
<keyword evidence="4 9" id="KW-0547">Nucleotide-binding</keyword>
<protein>
    <recommendedName>
        <fullName evidence="1">non-specific serine/threonine protein kinase</fullName>
        <ecNumber evidence="1">2.7.11.1</ecNumber>
    </recommendedName>
</protein>
<keyword evidence="2" id="KW-0723">Serine/threonine-protein kinase</keyword>
<dbReference type="FunFam" id="1.10.510.10:FF:000293">
    <property type="entry name" value="SRSF protein kinase 1"/>
    <property type="match status" value="1"/>
</dbReference>
<evidence type="ECO:0000256" key="6">
    <source>
        <dbReference type="ARBA" id="ARBA00022840"/>
    </source>
</evidence>
<dbReference type="PANTHER" id="PTHR47634">
    <property type="entry name" value="PROTEIN KINASE DOMAIN-CONTAINING PROTEIN-RELATED"/>
    <property type="match status" value="1"/>
</dbReference>
<evidence type="ECO:0000256" key="1">
    <source>
        <dbReference type="ARBA" id="ARBA00012513"/>
    </source>
</evidence>